<sequence>MILNTRLSTYFDAKRCLAFMLPASVLFSCKSPPEDLRIKQLDAESVRRLATEVEALVNPELDDRLVLKLWASDSLVYDPISIDFDEHGRLYYSRTIRQKNSEFDIRRHQDWEIESISLESIEEKRAFLHKVLAPELSDKNQWLKDVNGDGSHDWRDMTVEKERIYRLEDTDGDGLADKYQLVVEDFNDEVTDVAGAVMKFGDDLFVGVGPDMWRIKEHPKYGLIQSKESISHGYGIHVGFSGHGMSGLEMGPDGRVYWGIGDIGFNGKGPDGKEWKYPNRGVIARSNPDGSDFEIFAMGVRNTHEFVFDEFGNLISVDNDGDHRGERERLVYLVDGSDTGWRTSWQFGKYRDPDNNTYKVWMDENMHTPQSDDKAAYFIPPIVNYVNGPTGMVYNPGTALGPDWKNTFFVAEFVGNPARSGIHAFKLAPKGAGFELAETKKIMGGILATGMDFGPDGSLYFSDWIDGWGTKDAGRVWKLDDKDGQNWQAKKETAQLIGQDFSKFDSERLGSLLGHEDQRIRRKAQFALAKMGKKGSNVFEEQLQQTDNRMARVHGIWGIAQMARANQADASVLIPLLRDSDEEIRAQAARWLGDLRFSAAGEPLLPLLSDSFPRARFFAAEALGRIGYEPAIQPIVNLLEANNGEDVYLRHAGSLALARIGKVEPVVALAAHSSKAVRTAAVVALRRMEHPGISAFLNDSEEYVVAEAARAINDDFSIPAALPDLGNVLRDPRFTSEPLIRRAINANLRVGTAESMRNLIDYANRESAPTEMRVEALAALSTWSKPSVLDRVDGRNRGAVTRDSREVRLASSSMLMDLLANKNEAIRISAVKAIGKLEITEAAEKLYALLERDPQEEVREASLRALATLNWEGNDRAIEKALTDRAKNVRVAGLGLLENLQVNPSLIAALLSDVIEKQTIEERQAALISLGKVEVDYSGPVFKRLLDRLERNNLSPEIELELAEALETGGSAELKARYAAIQEKLSPDQVLVSYRGSMYGGDERRGRSIFFQHQTAQCIRCHAYNDLGGNAGPKVNGIGKLLSREQLLEALVDPSKRLAPGYGVVTLTLANGETVSGVLEKETSSSLFVKMGNNPDREVKKSDVKERKDAPSSMPDMKGLLTRREIRDVVSFLATLTDADS</sequence>
<dbReference type="InterPro" id="IPR011042">
    <property type="entry name" value="6-blade_b-propeller_TolB-like"/>
</dbReference>
<dbReference type="SUPFAM" id="SSF46626">
    <property type="entry name" value="Cytochrome c"/>
    <property type="match status" value="1"/>
</dbReference>
<evidence type="ECO:0000313" key="8">
    <source>
        <dbReference type="Proteomes" id="UP000013909"/>
    </source>
</evidence>
<evidence type="ECO:0000256" key="5">
    <source>
        <dbReference type="SAM" id="MobiDB-lite"/>
    </source>
</evidence>
<dbReference type="PANTHER" id="PTHR33546">
    <property type="entry name" value="LARGE, MULTIFUNCTIONAL SECRETED PROTEIN-RELATED"/>
    <property type="match status" value="1"/>
</dbReference>
<dbReference type="InterPro" id="IPR009056">
    <property type="entry name" value="Cyt_c-like_dom"/>
</dbReference>
<dbReference type="InterPro" id="IPR055557">
    <property type="entry name" value="DUF7133"/>
</dbReference>
<dbReference type="PANTHER" id="PTHR33546:SF1">
    <property type="entry name" value="LARGE, MULTIFUNCTIONAL SECRETED PROTEIN"/>
    <property type="match status" value="1"/>
</dbReference>
<dbReference type="RefSeq" id="WP_010853284.1">
    <property type="nucleotide sequence ID" value="NZ_AQHR01000040.1"/>
</dbReference>
<dbReference type="EMBL" id="AQHR01000040">
    <property type="protein sequence ID" value="EON78275.1"/>
    <property type="molecule type" value="Genomic_DNA"/>
</dbReference>
<evidence type="ECO:0000313" key="7">
    <source>
        <dbReference type="EMBL" id="EON78275.1"/>
    </source>
</evidence>
<dbReference type="InterPro" id="IPR013427">
    <property type="entry name" value="Haem-bd_dom_put"/>
</dbReference>
<keyword evidence="2 4" id="KW-0479">Metal-binding</keyword>
<reference evidence="7 8" key="1">
    <citation type="submission" date="2013-02" db="EMBL/GenBank/DDBJ databases">
        <title>A novel strain isolated from Lonar lake, Maharashtra, India.</title>
        <authorList>
            <person name="Singh A."/>
        </authorList>
    </citation>
    <scope>NUCLEOTIDE SEQUENCE [LARGE SCALE GENOMIC DNA]</scope>
    <source>
        <strain evidence="7 8">AK24</strain>
    </source>
</reference>
<dbReference type="InterPro" id="IPR011989">
    <property type="entry name" value="ARM-like"/>
</dbReference>
<gene>
    <name evidence="7" type="ORF">ADIS_1138</name>
</gene>
<protein>
    <recommendedName>
        <fullName evidence="6">Cytochrome c domain-containing protein</fullName>
    </recommendedName>
</protein>
<dbReference type="InterPro" id="IPR004155">
    <property type="entry name" value="PBS_lyase_HEAT"/>
</dbReference>
<dbReference type="Proteomes" id="UP000013909">
    <property type="component" value="Unassembled WGS sequence"/>
</dbReference>
<feature type="compositionally biased region" description="Basic and acidic residues" evidence="5">
    <location>
        <begin position="1095"/>
        <end position="1110"/>
    </location>
</feature>
<dbReference type="GO" id="GO:0046872">
    <property type="term" value="F:metal ion binding"/>
    <property type="evidence" value="ECO:0007669"/>
    <property type="project" value="UniProtKB-KW"/>
</dbReference>
<accession>R7ZVU8</accession>
<dbReference type="AlphaFoldDB" id="R7ZVU8"/>
<dbReference type="SUPFAM" id="SSF48371">
    <property type="entry name" value="ARM repeat"/>
    <property type="match status" value="1"/>
</dbReference>
<dbReference type="PATRIC" id="fig|1288963.3.peg.1134"/>
<organism evidence="7 8">
    <name type="scientific">Lunatimonas lonarensis</name>
    <dbReference type="NCBI Taxonomy" id="1232681"/>
    <lineage>
        <taxon>Bacteria</taxon>
        <taxon>Pseudomonadati</taxon>
        <taxon>Bacteroidota</taxon>
        <taxon>Cytophagia</taxon>
        <taxon>Cytophagales</taxon>
        <taxon>Cyclobacteriaceae</taxon>
    </lineage>
</organism>
<dbReference type="NCBIfam" id="TIGR02603">
    <property type="entry name" value="CxxCH_TIGR02603"/>
    <property type="match status" value="1"/>
</dbReference>
<dbReference type="SMART" id="SM00567">
    <property type="entry name" value="EZ_HEAT"/>
    <property type="match status" value="4"/>
</dbReference>
<dbReference type="Gene3D" id="1.25.10.10">
    <property type="entry name" value="Leucine-rich Repeat Variant"/>
    <property type="match status" value="2"/>
</dbReference>
<dbReference type="InterPro" id="IPR011041">
    <property type="entry name" value="Quinoprot_gluc/sorb_DH_b-prop"/>
</dbReference>
<dbReference type="STRING" id="1232681.ADIS_1138"/>
<dbReference type="Pfam" id="PF23500">
    <property type="entry name" value="DUF7133"/>
    <property type="match status" value="1"/>
</dbReference>
<dbReference type="GO" id="GO:0020037">
    <property type="term" value="F:heme binding"/>
    <property type="evidence" value="ECO:0007669"/>
    <property type="project" value="InterPro"/>
</dbReference>
<evidence type="ECO:0000256" key="1">
    <source>
        <dbReference type="ARBA" id="ARBA00022617"/>
    </source>
</evidence>
<proteinExistence type="predicted"/>
<feature type="domain" description="Cytochrome c" evidence="6">
    <location>
        <begin position="1001"/>
        <end position="1137"/>
    </location>
</feature>
<dbReference type="InterPro" id="IPR036909">
    <property type="entry name" value="Cyt_c-like_dom_sf"/>
</dbReference>
<keyword evidence="3 4" id="KW-0408">Iron</keyword>
<evidence type="ECO:0000256" key="4">
    <source>
        <dbReference type="PROSITE-ProRule" id="PRU00433"/>
    </source>
</evidence>
<comment type="caution">
    <text evidence="7">The sequence shown here is derived from an EMBL/GenBank/DDBJ whole genome shotgun (WGS) entry which is preliminary data.</text>
</comment>
<dbReference type="OrthoDB" id="9808161at2"/>
<evidence type="ECO:0000256" key="2">
    <source>
        <dbReference type="ARBA" id="ARBA00022723"/>
    </source>
</evidence>
<dbReference type="Gene3D" id="1.10.760.10">
    <property type="entry name" value="Cytochrome c-like domain"/>
    <property type="match status" value="1"/>
</dbReference>
<dbReference type="SUPFAM" id="SSF50952">
    <property type="entry name" value="Soluble quinoprotein glucose dehydrogenase"/>
    <property type="match status" value="1"/>
</dbReference>
<dbReference type="Pfam" id="PF13646">
    <property type="entry name" value="HEAT_2"/>
    <property type="match status" value="2"/>
</dbReference>
<dbReference type="GO" id="GO:0009055">
    <property type="term" value="F:electron transfer activity"/>
    <property type="evidence" value="ECO:0007669"/>
    <property type="project" value="InterPro"/>
</dbReference>
<feature type="region of interest" description="Disordered" evidence="5">
    <location>
        <begin position="1092"/>
        <end position="1120"/>
    </location>
</feature>
<evidence type="ECO:0000259" key="6">
    <source>
        <dbReference type="PROSITE" id="PS51007"/>
    </source>
</evidence>
<evidence type="ECO:0000256" key="3">
    <source>
        <dbReference type="ARBA" id="ARBA00023004"/>
    </source>
</evidence>
<dbReference type="PROSITE" id="PS51257">
    <property type="entry name" value="PROKAR_LIPOPROTEIN"/>
    <property type="match status" value="1"/>
</dbReference>
<dbReference type="InterPro" id="IPR016024">
    <property type="entry name" value="ARM-type_fold"/>
</dbReference>
<keyword evidence="8" id="KW-1185">Reference proteome</keyword>
<dbReference type="PROSITE" id="PS51007">
    <property type="entry name" value="CYTC"/>
    <property type="match status" value="1"/>
</dbReference>
<name>R7ZVU8_9BACT</name>
<dbReference type="Gene3D" id="2.120.10.30">
    <property type="entry name" value="TolB, C-terminal domain"/>
    <property type="match status" value="1"/>
</dbReference>
<keyword evidence="1 4" id="KW-0349">Heme</keyword>